<comment type="caution">
    <text evidence="6">The sequence shown here is derived from an EMBL/GenBank/DDBJ whole genome shotgun (WGS) entry which is preliminary data.</text>
</comment>
<evidence type="ECO:0000313" key="7">
    <source>
        <dbReference type="Proteomes" id="UP000600865"/>
    </source>
</evidence>
<dbReference type="PANTHER" id="PTHR30055">
    <property type="entry name" value="HTH-TYPE TRANSCRIPTIONAL REGULATOR RUTR"/>
    <property type="match status" value="1"/>
</dbReference>
<organism evidence="6 7">
    <name type="scientific">Litorimonas cladophorae</name>
    <dbReference type="NCBI Taxonomy" id="1220491"/>
    <lineage>
        <taxon>Bacteria</taxon>
        <taxon>Pseudomonadati</taxon>
        <taxon>Pseudomonadota</taxon>
        <taxon>Alphaproteobacteria</taxon>
        <taxon>Maricaulales</taxon>
        <taxon>Robiginitomaculaceae</taxon>
    </lineage>
</organism>
<gene>
    <name evidence="6" type="ORF">GCM10011309_16600</name>
</gene>
<dbReference type="EMBL" id="BMYV01000002">
    <property type="protein sequence ID" value="GGX67543.1"/>
    <property type="molecule type" value="Genomic_DNA"/>
</dbReference>
<keyword evidence="7" id="KW-1185">Reference proteome</keyword>
<feature type="domain" description="HTH tetR-type" evidence="5">
    <location>
        <begin position="15"/>
        <end position="75"/>
    </location>
</feature>
<evidence type="ECO:0000256" key="2">
    <source>
        <dbReference type="ARBA" id="ARBA00023125"/>
    </source>
</evidence>
<proteinExistence type="predicted"/>
<evidence type="ECO:0000313" key="6">
    <source>
        <dbReference type="EMBL" id="GGX67543.1"/>
    </source>
</evidence>
<dbReference type="Gene3D" id="1.10.357.10">
    <property type="entry name" value="Tetracycline Repressor, domain 2"/>
    <property type="match status" value="1"/>
</dbReference>
<protein>
    <recommendedName>
        <fullName evidence="5">HTH tetR-type domain-containing protein</fullName>
    </recommendedName>
</protein>
<evidence type="ECO:0000256" key="4">
    <source>
        <dbReference type="PROSITE-ProRule" id="PRU00335"/>
    </source>
</evidence>
<reference evidence="6 7" key="1">
    <citation type="journal article" date="2014" name="Int. J. Syst. Evol. Microbiol.">
        <title>Complete genome sequence of Corynebacterium casei LMG S-19264T (=DSM 44701T), isolated from a smear-ripened cheese.</title>
        <authorList>
            <consortium name="US DOE Joint Genome Institute (JGI-PGF)"/>
            <person name="Walter F."/>
            <person name="Albersmeier A."/>
            <person name="Kalinowski J."/>
            <person name="Ruckert C."/>
        </authorList>
    </citation>
    <scope>NUCLEOTIDE SEQUENCE [LARGE SCALE GENOMIC DNA]</scope>
    <source>
        <strain evidence="6 7">KCTC 23968</strain>
    </source>
</reference>
<evidence type="ECO:0000256" key="1">
    <source>
        <dbReference type="ARBA" id="ARBA00023015"/>
    </source>
</evidence>
<dbReference type="PROSITE" id="PS01081">
    <property type="entry name" value="HTH_TETR_1"/>
    <property type="match status" value="1"/>
</dbReference>
<dbReference type="InterPro" id="IPR050109">
    <property type="entry name" value="HTH-type_TetR-like_transc_reg"/>
</dbReference>
<feature type="DNA-binding region" description="H-T-H motif" evidence="4">
    <location>
        <begin position="38"/>
        <end position="57"/>
    </location>
</feature>
<sequence length="195" mass="20851">MEMVSDERGVTAAAGTAKARIERAALTLFVERSIEGVSTKSIAAQAGVSEGLLYRHFKSKSDLSRTLMKAIHDQLTILVRAHSGQSLEAAVADIVRDYAALADNDWPLFAYHLLYMHRFPNLASDGPLRAAAELVAFNQSAGRLPAAVAPDLLASMALGVVLQAAHGKLLGANIEALSDHIDMFERAVMAVLEDA</sequence>
<evidence type="ECO:0000259" key="5">
    <source>
        <dbReference type="PROSITE" id="PS50977"/>
    </source>
</evidence>
<dbReference type="InterPro" id="IPR009057">
    <property type="entry name" value="Homeodomain-like_sf"/>
</dbReference>
<keyword evidence="3" id="KW-0804">Transcription</keyword>
<dbReference type="InterPro" id="IPR023772">
    <property type="entry name" value="DNA-bd_HTH_TetR-type_CS"/>
</dbReference>
<accession>A0A918KNB9</accession>
<dbReference type="GO" id="GO:0000976">
    <property type="term" value="F:transcription cis-regulatory region binding"/>
    <property type="evidence" value="ECO:0007669"/>
    <property type="project" value="TreeGrafter"/>
</dbReference>
<dbReference type="GO" id="GO:0003700">
    <property type="term" value="F:DNA-binding transcription factor activity"/>
    <property type="evidence" value="ECO:0007669"/>
    <property type="project" value="TreeGrafter"/>
</dbReference>
<dbReference type="InterPro" id="IPR001647">
    <property type="entry name" value="HTH_TetR"/>
</dbReference>
<dbReference type="Proteomes" id="UP000600865">
    <property type="component" value="Unassembled WGS sequence"/>
</dbReference>
<keyword evidence="1" id="KW-0805">Transcription regulation</keyword>
<name>A0A918KNB9_9PROT</name>
<evidence type="ECO:0000256" key="3">
    <source>
        <dbReference type="ARBA" id="ARBA00023163"/>
    </source>
</evidence>
<dbReference type="RefSeq" id="WP_189584243.1">
    <property type="nucleotide sequence ID" value="NZ_BMYV01000002.1"/>
</dbReference>
<dbReference type="PROSITE" id="PS50977">
    <property type="entry name" value="HTH_TETR_2"/>
    <property type="match status" value="1"/>
</dbReference>
<dbReference type="AlphaFoldDB" id="A0A918KNB9"/>
<keyword evidence="2 4" id="KW-0238">DNA-binding</keyword>
<dbReference type="PANTHER" id="PTHR30055:SF234">
    <property type="entry name" value="HTH-TYPE TRANSCRIPTIONAL REGULATOR BETI"/>
    <property type="match status" value="1"/>
</dbReference>
<dbReference type="SUPFAM" id="SSF46689">
    <property type="entry name" value="Homeodomain-like"/>
    <property type="match status" value="1"/>
</dbReference>
<dbReference type="PRINTS" id="PR00455">
    <property type="entry name" value="HTHTETR"/>
</dbReference>
<dbReference type="Pfam" id="PF00440">
    <property type="entry name" value="TetR_N"/>
    <property type="match status" value="1"/>
</dbReference>